<evidence type="ECO:0000313" key="3">
    <source>
        <dbReference type="Proteomes" id="UP000467700"/>
    </source>
</evidence>
<feature type="compositionally biased region" description="Low complexity" evidence="1">
    <location>
        <begin position="7"/>
        <end position="22"/>
    </location>
</feature>
<gene>
    <name evidence="2" type="ORF">AAE3_LOCUS10577</name>
</gene>
<evidence type="ECO:0000256" key="1">
    <source>
        <dbReference type="SAM" id="MobiDB-lite"/>
    </source>
</evidence>
<dbReference type="AlphaFoldDB" id="A0A8S0WY03"/>
<accession>A0A8S0WY03</accession>
<dbReference type="Proteomes" id="UP000467700">
    <property type="component" value="Unassembled WGS sequence"/>
</dbReference>
<sequence length="259" mass="29238">MFSFGRTITTTTSAAHTITPTTRAASDTHTMTASSLRPRRPFSAPAATSASRLTRAFSRVSLSHLRRRSCPEAHTKQTIETTETTPTPLPQYPHIIISAAMSLNAVLRILGCPSEAHDSHHYTHPVLLDFIMHVLHTSQVPYPIVEHIISLLSRYDAYALSHEERELSGHELFLGLLILLTPYYYPLKEKEDEDEPDEQDKFTNEFWSEISGVTSFHAMHMLHSYMRLDGALGPLYPSVDVDSLPQKQNEPFELPEIVF</sequence>
<proteinExistence type="predicted"/>
<reference evidence="2 3" key="1">
    <citation type="submission" date="2020-01" db="EMBL/GenBank/DDBJ databases">
        <authorList>
            <person name="Gupta K D."/>
        </authorList>
    </citation>
    <scope>NUCLEOTIDE SEQUENCE [LARGE SCALE GENOMIC DNA]</scope>
</reference>
<dbReference type="OrthoDB" id="10454054at2759"/>
<feature type="compositionally biased region" description="Polar residues" evidence="1">
    <location>
        <begin position="23"/>
        <end position="35"/>
    </location>
</feature>
<evidence type="ECO:0000313" key="2">
    <source>
        <dbReference type="EMBL" id="CAA7268556.1"/>
    </source>
</evidence>
<dbReference type="EMBL" id="CACVBS010000068">
    <property type="protein sequence ID" value="CAA7268556.1"/>
    <property type="molecule type" value="Genomic_DNA"/>
</dbReference>
<comment type="caution">
    <text evidence="2">The sequence shown here is derived from an EMBL/GenBank/DDBJ whole genome shotgun (WGS) entry which is preliminary data.</text>
</comment>
<name>A0A8S0WY03_CYCAE</name>
<keyword evidence="3" id="KW-1185">Reference proteome</keyword>
<organism evidence="2 3">
    <name type="scientific">Cyclocybe aegerita</name>
    <name type="common">Black poplar mushroom</name>
    <name type="synonym">Agrocybe aegerita</name>
    <dbReference type="NCBI Taxonomy" id="1973307"/>
    <lineage>
        <taxon>Eukaryota</taxon>
        <taxon>Fungi</taxon>
        <taxon>Dikarya</taxon>
        <taxon>Basidiomycota</taxon>
        <taxon>Agaricomycotina</taxon>
        <taxon>Agaricomycetes</taxon>
        <taxon>Agaricomycetidae</taxon>
        <taxon>Agaricales</taxon>
        <taxon>Agaricineae</taxon>
        <taxon>Bolbitiaceae</taxon>
        <taxon>Cyclocybe</taxon>
    </lineage>
</organism>
<protein>
    <submittedName>
        <fullName evidence="2">Uncharacterized protein</fullName>
    </submittedName>
</protein>
<feature type="region of interest" description="Disordered" evidence="1">
    <location>
        <begin position="1"/>
        <end position="48"/>
    </location>
</feature>